<sequence>MKCLSYSNRFYYKELSEEDASCIKKDLILYNSMLHTAYKKLYLTCFHGVKDAVSLQKQLKAKYGTNDYFPSSAIHEARALLKSNIEINQRLKKECTKRIERIKEKICKENKSLQNWQKQKSQLIQKSKEHETSEADYLYEVQIVNPNIKQLKHRIGLLTFKLNRETDKLNHLSLGVRAACFGSRKKLHKNLEAYRYERRKRMLIPGRRQGKYSNNLFKYHLESGIMVYRGTEKEVHLPIRFYHHAEKLERAVRLPHNT</sequence>
<dbReference type="Proteomes" id="UP001276902">
    <property type="component" value="Unassembled WGS sequence"/>
</dbReference>
<dbReference type="RefSeq" id="WP_320883954.1">
    <property type="nucleotide sequence ID" value="NZ_JALDAW010000018.1"/>
</dbReference>
<organism evidence="1 2">
    <name type="scientific">Dielma fastidiosa</name>
    <dbReference type="NCBI Taxonomy" id="1034346"/>
    <lineage>
        <taxon>Bacteria</taxon>
        <taxon>Bacillati</taxon>
        <taxon>Bacillota</taxon>
        <taxon>Erysipelotrichia</taxon>
        <taxon>Erysipelotrichales</taxon>
        <taxon>Erysipelotrichaceae</taxon>
        <taxon>Dielma</taxon>
    </lineage>
</organism>
<proteinExistence type="predicted"/>
<reference evidence="1" key="1">
    <citation type="submission" date="2022-03" db="EMBL/GenBank/DDBJ databases">
        <title>First case of bacteraemia caused by Dielma fastidiosa in a patient hospitalised with diverticulitis.</title>
        <authorList>
            <person name="Forman-Ankjaer B."/>
            <person name="Hvid-Jensen F."/>
            <person name="Kobel C.M."/>
            <person name="Greve T."/>
        </authorList>
    </citation>
    <scope>NUCLEOTIDE SEQUENCE</scope>
    <source>
        <strain evidence="1">AUH_DF_2021</strain>
    </source>
</reference>
<accession>A0AB35UN54</accession>
<comment type="caution">
    <text evidence="1">The sequence shown here is derived from an EMBL/GenBank/DDBJ whole genome shotgun (WGS) entry which is preliminary data.</text>
</comment>
<gene>
    <name evidence="1" type="ORF">MQE39_12090</name>
</gene>
<evidence type="ECO:0000313" key="2">
    <source>
        <dbReference type="Proteomes" id="UP001276902"/>
    </source>
</evidence>
<evidence type="ECO:0000313" key="1">
    <source>
        <dbReference type="EMBL" id="MDY5168848.1"/>
    </source>
</evidence>
<dbReference type="EMBL" id="JALDAW010000018">
    <property type="protein sequence ID" value="MDY5168848.1"/>
    <property type="molecule type" value="Genomic_DNA"/>
</dbReference>
<protein>
    <submittedName>
        <fullName evidence="1">Uncharacterized protein</fullName>
    </submittedName>
</protein>
<dbReference type="AlphaFoldDB" id="A0AB35UN54"/>
<name>A0AB35UN54_9FIRM</name>
<feature type="non-terminal residue" evidence="1">
    <location>
        <position position="258"/>
    </location>
</feature>